<proteinExistence type="predicted"/>
<evidence type="ECO:0000313" key="1">
    <source>
        <dbReference type="EMBL" id="DAE22879.1"/>
    </source>
</evidence>
<accession>A0A8S5QUA9</accession>
<dbReference type="EMBL" id="BK015741">
    <property type="protein sequence ID" value="DAE22879.1"/>
    <property type="molecule type" value="Genomic_DNA"/>
</dbReference>
<organism evidence="1">
    <name type="scientific">Myoviridae sp. ctISH16</name>
    <dbReference type="NCBI Taxonomy" id="2826637"/>
    <lineage>
        <taxon>Viruses</taxon>
        <taxon>Duplodnaviria</taxon>
        <taxon>Heunggongvirae</taxon>
        <taxon>Uroviricota</taxon>
        <taxon>Caudoviricetes</taxon>
    </lineage>
</organism>
<dbReference type="Pfam" id="PF06841">
    <property type="entry name" value="Phage_T4_gp19"/>
    <property type="match status" value="1"/>
</dbReference>
<dbReference type="GO" id="GO:0005198">
    <property type="term" value="F:structural molecule activity"/>
    <property type="evidence" value="ECO:0007669"/>
    <property type="project" value="InterPro"/>
</dbReference>
<sequence length="138" mass="14777">MAISGAYFDVLLVGVGALLAGGFTSVSGLGMEADYEVYTEGGSNYPRFFFKNTKPQRLVLEQGVITTIDSVSLLMGMVNQGMSIPLAGGIVLMDSFGVPQREWTVVGAHLVKYEGPRLDSNQASVAVNRIELIHNGCF</sequence>
<dbReference type="PANTHER" id="PTHR38009">
    <property type="entry name" value="CONSERVED HYPOTHETICAL PHAGE TAIL PROTEIN"/>
    <property type="match status" value="1"/>
</dbReference>
<name>A0A8S5QUA9_9CAUD</name>
<dbReference type="PANTHER" id="PTHR38009:SF1">
    <property type="entry name" value="CONSERVED HYPOTHETICAL PHAGE TAIL PROTEIN"/>
    <property type="match status" value="1"/>
</dbReference>
<dbReference type="InterPro" id="IPR011747">
    <property type="entry name" value="CHP02241"/>
</dbReference>
<protein>
    <submittedName>
        <fullName evidence="1">Tail tube protein</fullName>
    </submittedName>
</protein>
<reference evidence="1" key="1">
    <citation type="journal article" date="2021" name="Proc. Natl. Acad. Sci. U.S.A.">
        <title>A Catalog of Tens of Thousands of Viruses from Human Metagenomes Reveals Hidden Associations with Chronic Diseases.</title>
        <authorList>
            <person name="Tisza M.J."/>
            <person name="Buck C.B."/>
        </authorList>
    </citation>
    <scope>NUCLEOTIDE SEQUENCE</scope>
    <source>
        <strain evidence="1">CtISH16</strain>
    </source>
</reference>
<dbReference type="InterPro" id="IPR010667">
    <property type="entry name" value="Phage_T4_Gp19"/>
</dbReference>